<dbReference type="OrthoDB" id="5860513at2759"/>
<sequence length="305" mass="34756">MLTSILSIAHLFGDIVRTHSQYFDDLVVQALSTSSQDIVEEYIHDVGEIPINIAKIDKSWKSMDSEKNVENFDKARNVVATQLDPRSLYILSERHKLERVVTDVCHIVCGSVVRCFVIEHHIIDHFDAAPCFLLLHDPSFSLVLYQKFCECTYGLRSKLSQRDANNALIAAAAMSPAAKHFPFRVNFDTLSSANDSPNTSSRLQFVQPLHPFYSPQEPVLKIFKDTEKRYDSLFHFIWPIDLCLFMISDSATSIGQKSLQQRNRTGSSTLKLTSSLLSCAERVLLQMRIYITEMVRYSNFCCWCG</sequence>
<gene>
    <name evidence="1" type="ORF">OESDEN_03048</name>
</gene>
<protein>
    <submittedName>
        <fullName evidence="1">Uncharacterized protein</fullName>
    </submittedName>
</protein>
<dbReference type="EMBL" id="KN549545">
    <property type="protein sequence ID" value="KHJ96988.1"/>
    <property type="molecule type" value="Genomic_DNA"/>
</dbReference>
<dbReference type="AlphaFoldDB" id="A0A0B1THF1"/>
<dbReference type="InterPro" id="IPR042241">
    <property type="entry name" value="GCP_C_sf"/>
</dbReference>
<name>A0A0B1THF1_OESDE</name>
<evidence type="ECO:0000313" key="2">
    <source>
        <dbReference type="Proteomes" id="UP000053660"/>
    </source>
</evidence>
<evidence type="ECO:0000313" key="1">
    <source>
        <dbReference type="EMBL" id="KHJ96988.1"/>
    </source>
</evidence>
<keyword evidence="2" id="KW-1185">Reference proteome</keyword>
<dbReference type="Proteomes" id="UP000053660">
    <property type="component" value="Unassembled WGS sequence"/>
</dbReference>
<organism evidence="1 2">
    <name type="scientific">Oesophagostomum dentatum</name>
    <name type="common">Nodular worm</name>
    <dbReference type="NCBI Taxonomy" id="61180"/>
    <lineage>
        <taxon>Eukaryota</taxon>
        <taxon>Metazoa</taxon>
        <taxon>Ecdysozoa</taxon>
        <taxon>Nematoda</taxon>
        <taxon>Chromadorea</taxon>
        <taxon>Rhabditida</taxon>
        <taxon>Rhabditina</taxon>
        <taxon>Rhabditomorpha</taxon>
        <taxon>Strongyloidea</taxon>
        <taxon>Strongylidae</taxon>
        <taxon>Oesophagostomum</taxon>
    </lineage>
</organism>
<accession>A0A0B1THF1</accession>
<dbReference type="Gene3D" id="1.20.120.1900">
    <property type="entry name" value="Gamma-tubulin complex, C-terminal domain"/>
    <property type="match status" value="1"/>
</dbReference>
<proteinExistence type="predicted"/>
<reference evidence="1 2" key="1">
    <citation type="submission" date="2014-03" db="EMBL/GenBank/DDBJ databases">
        <title>Draft genome of the hookworm Oesophagostomum dentatum.</title>
        <authorList>
            <person name="Mitreva M."/>
        </authorList>
    </citation>
    <scope>NUCLEOTIDE SEQUENCE [LARGE SCALE GENOMIC DNA]</scope>
    <source>
        <strain evidence="1 2">OD-Hann</strain>
    </source>
</reference>